<feature type="compositionally biased region" description="Basic residues" evidence="1">
    <location>
        <begin position="93"/>
        <end position="102"/>
    </location>
</feature>
<evidence type="ECO:0000313" key="3">
    <source>
        <dbReference type="EMBL" id="PKC65862.1"/>
    </source>
</evidence>
<organism evidence="3 4">
    <name type="scientific">Rhizophagus irregularis</name>
    <dbReference type="NCBI Taxonomy" id="588596"/>
    <lineage>
        <taxon>Eukaryota</taxon>
        <taxon>Fungi</taxon>
        <taxon>Fungi incertae sedis</taxon>
        <taxon>Mucoromycota</taxon>
        <taxon>Glomeromycotina</taxon>
        <taxon>Glomeromycetes</taxon>
        <taxon>Glomerales</taxon>
        <taxon>Glomeraceae</taxon>
        <taxon>Rhizophagus</taxon>
    </lineage>
</organism>
<dbReference type="VEuPathDB" id="FungiDB:RhiirA1_442028"/>
<feature type="compositionally biased region" description="Basic and acidic residues" evidence="1">
    <location>
        <begin position="73"/>
        <end position="92"/>
    </location>
</feature>
<accession>A0A2I1FBF3</accession>
<proteinExistence type="predicted"/>
<keyword evidence="2" id="KW-0812">Transmembrane</keyword>
<comment type="caution">
    <text evidence="3">The sequence shown here is derived from an EMBL/GenBank/DDBJ whole genome shotgun (WGS) entry which is preliminary data.</text>
</comment>
<evidence type="ECO:0000256" key="2">
    <source>
        <dbReference type="SAM" id="Phobius"/>
    </source>
</evidence>
<evidence type="ECO:0000256" key="1">
    <source>
        <dbReference type="SAM" id="MobiDB-lite"/>
    </source>
</evidence>
<feature type="compositionally biased region" description="Basic and acidic residues" evidence="1">
    <location>
        <begin position="48"/>
        <end position="65"/>
    </location>
</feature>
<gene>
    <name evidence="3" type="ORF">RhiirA1_442028</name>
</gene>
<name>A0A2I1FBF3_9GLOM</name>
<reference evidence="3 4" key="2">
    <citation type="submission" date="2017-10" db="EMBL/GenBank/DDBJ databases">
        <title>Genome analyses suggest a sexual origin of heterokaryosis in a supposedly ancient asexual fungus.</title>
        <authorList>
            <person name="Corradi N."/>
            <person name="Sedzielewska K."/>
            <person name="Noel J."/>
            <person name="Charron P."/>
            <person name="Farinelli L."/>
            <person name="Marton T."/>
            <person name="Kruger M."/>
            <person name="Pelin A."/>
            <person name="Brachmann A."/>
            <person name="Corradi N."/>
        </authorList>
    </citation>
    <scope>NUCLEOTIDE SEQUENCE [LARGE SCALE GENOMIC DNA]</scope>
    <source>
        <strain evidence="3 4">A1</strain>
    </source>
</reference>
<keyword evidence="2" id="KW-0472">Membrane</keyword>
<dbReference type="AlphaFoldDB" id="A0A2I1FBF3"/>
<dbReference type="EMBL" id="LLXH01000507">
    <property type="protein sequence ID" value="PKC65862.1"/>
    <property type="molecule type" value="Genomic_DNA"/>
</dbReference>
<evidence type="ECO:0000313" key="4">
    <source>
        <dbReference type="Proteomes" id="UP000232688"/>
    </source>
</evidence>
<keyword evidence="2" id="KW-1133">Transmembrane helix</keyword>
<feature type="region of interest" description="Disordered" evidence="1">
    <location>
        <begin position="45"/>
        <end position="124"/>
    </location>
</feature>
<protein>
    <submittedName>
        <fullName evidence="3">Uncharacterized protein</fullName>
    </submittedName>
</protein>
<dbReference type="Proteomes" id="UP000232688">
    <property type="component" value="Unassembled WGS sequence"/>
</dbReference>
<reference evidence="3 4" key="1">
    <citation type="submission" date="2017-10" db="EMBL/GenBank/DDBJ databases">
        <title>Extensive intraspecific genome diversity in a model arbuscular mycorrhizal fungus.</title>
        <authorList>
            <person name="Chen E.C.H."/>
            <person name="Morin E."/>
            <person name="Baudet D."/>
            <person name="Noel J."/>
            <person name="Ndikumana S."/>
            <person name="Charron P."/>
            <person name="St-Onge C."/>
            <person name="Giorgi J."/>
            <person name="Grigoriev I.V."/>
            <person name="Roux C."/>
            <person name="Martin F.M."/>
            <person name="Corradi N."/>
        </authorList>
    </citation>
    <scope>NUCLEOTIDE SEQUENCE [LARGE SCALE GENOMIC DNA]</scope>
    <source>
        <strain evidence="3 4">A1</strain>
    </source>
</reference>
<feature type="transmembrane region" description="Helical" evidence="2">
    <location>
        <begin position="12"/>
        <end position="31"/>
    </location>
</feature>
<sequence length="156" mass="17904">MSESSTDTSGGLHFDMLCWIRLTISGFFLPINSFRRKRIRIKPPAFGKESKRARFYEEKSQESPPKKRRKYQEKKGKEKGKKDKESKGTKGRERGRKGKGKGGKGEGRGRKKGRKGKGDPLDLMMIIPPNSMMLRITNEMKKGSQLLRKLSILYLQ</sequence>